<name>A0A3N9UFG3_9BACI</name>
<dbReference type="Pfam" id="PF02515">
    <property type="entry name" value="CoA_transf_3"/>
    <property type="match status" value="1"/>
</dbReference>
<dbReference type="GO" id="GO:0008410">
    <property type="term" value="F:CoA-transferase activity"/>
    <property type="evidence" value="ECO:0007669"/>
    <property type="project" value="TreeGrafter"/>
</dbReference>
<evidence type="ECO:0000313" key="2">
    <source>
        <dbReference type="EMBL" id="RQW74855.1"/>
    </source>
</evidence>
<dbReference type="InterPro" id="IPR023606">
    <property type="entry name" value="CoA-Trfase_III_dom_1_sf"/>
</dbReference>
<comment type="caution">
    <text evidence="2">The sequence shown here is derived from an EMBL/GenBank/DDBJ whole genome shotgun (WGS) entry which is preliminary data.</text>
</comment>
<organism evidence="2 3">
    <name type="scientific">Lysinibacillus composti</name>
    <dbReference type="NCBI Taxonomy" id="720633"/>
    <lineage>
        <taxon>Bacteria</taxon>
        <taxon>Bacillati</taxon>
        <taxon>Bacillota</taxon>
        <taxon>Bacilli</taxon>
        <taxon>Bacillales</taxon>
        <taxon>Bacillaceae</taxon>
        <taxon>Lysinibacillus</taxon>
    </lineage>
</organism>
<dbReference type="OrthoDB" id="9797653at2"/>
<evidence type="ECO:0000256" key="1">
    <source>
        <dbReference type="ARBA" id="ARBA00022679"/>
    </source>
</evidence>
<sequence length="404" mass="44249">MEHSNTQGPLRGVKVLEFGNFIAAPFLTRILADFGAEVIKIEVPGQGDNIRKWGSKTEGDKSVWWATQARNKKCITLNLKSEEGQHLAKKLVSKADVVVENLRPGSLDKLNLGYEDLKKINKKIIMARISGFGQTGTYSGKAGFGSVGEAMGGLRYVTGFPGQVPPRIGVSIGDSLAALYGALGTIMALFSQVKNNESEGQEIDVALYEAVFAVMENGIGEYYKYGVIKERTGSILPGVAPSNLYNTKDGKLVIVAANSDQLFIRLAQAIGHPEWLEDPKFNNHTARGKNQTELEDLIGEWVLQNDAQDVLNLMDEYGVPAGPVYNMEDISNDPHYHDREMIQAIEDPDMGTVHMPGIVPKLSKTPGKINWSGPSIGEHNEEIYTNLLELSEDELETYKANGVI</sequence>
<dbReference type="Gene3D" id="3.30.1540.10">
    <property type="entry name" value="formyl-coa transferase, domain 3"/>
    <property type="match status" value="1"/>
</dbReference>
<dbReference type="Proteomes" id="UP000274033">
    <property type="component" value="Unassembled WGS sequence"/>
</dbReference>
<dbReference type="PANTHER" id="PTHR48207">
    <property type="entry name" value="SUCCINATE--HYDROXYMETHYLGLUTARATE COA-TRANSFERASE"/>
    <property type="match status" value="1"/>
</dbReference>
<keyword evidence="3" id="KW-1185">Reference proteome</keyword>
<accession>A0A3N9UFG3</accession>
<dbReference type="InterPro" id="IPR003673">
    <property type="entry name" value="CoA-Trfase_fam_III"/>
</dbReference>
<reference evidence="2 3" key="1">
    <citation type="journal article" date="2013" name="J. Microbiol.">
        <title>Lysinibacillus chungkukjangi sp. nov., isolated from Chungkukjang, Korean fermented soybean food.</title>
        <authorList>
            <person name="Kim S.J."/>
            <person name="Jang Y.H."/>
            <person name="Hamada M."/>
            <person name="Ahn J.H."/>
            <person name="Weon H.Y."/>
            <person name="Suzuki K."/>
            <person name="Whang K.S."/>
            <person name="Kwon S.W."/>
        </authorList>
    </citation>
    <scope>NUCLEOTIDE SEQUENCE [LARGE SCALE GENOMIC DNA]</scope>
    <source>
        <strain evidence="2 3">MCCC 1A12701</strain>
    </source>
</reference>
<keyword evidence="1 2" id="KW-0808">Transferase</keyword>
<dbReference type="AlphaFoldDB" id="A0A3N9UFG3"/>
<dbReference type="PANTHER" id="PTHR48207:SF3">
    <property type="entry name" value="SUCCINATE--HYDROXYMETHYLGLUTARATE COA-TRANSFERASE"/>
    <property type="match status" value="1"/>
</dbReference>
<dbReference type="EMBL" id="RRCT01000007">
    <property type="protein sequence ID" value="RQW74855.1"/>
    <property type="molecule type" value="Genomic_DNA"/>
</dbReference>
<dbReference type="InterPro" id="IPR044855">
    <property type="entry name" value="CoA-Trfase_III_dom3_sf"/>
</dbReference>
<dbReference type="SUPFAM" id="SSF89796">
    <property type="entry name" value="CoA-transferase family III (CaiB/BaiF)"/>
    <property type="match status" value="1"/>
</dbReference>
<dbReference type="RefSeq" id="WP_124764279.1">
    <property type="nucleotide sequence ID" value="NZ_JAFBDY010000006.1"/>
</dbReference>
<protein>
    <submittedName>
        <fullName evidence="2">CoA transferase</fullName>
    </submittedName>
</protein>
<evidence type="ECO:0000313" key="3">
    <source>
        <dbReference type="Proteomes" id="UP000274033"/>
    </source>
</evidence>
<dbReference type="InterPro" id="IPR050483">
    <property type="entry name" value="CoA-transferase_III_domain"/>
</dbReference>
<dbReference type="Gene3D" id="3.40.50.10540">
    <property type="entry name" value="Crotonobetainyl-coa:carnitine coa-transferase, domain 1"/>
    <property type="match status" value="1"/>
</dbReference>
<proteinExistence type="predicted"/>
<gene>
    <name evidence="2" type="ORF">EBB45_09670</name>
</gene>